<feature type="compositionally biased region" description="Basic and acidic residues" evidence="1">
    <location>
        <begin position="59"/>
        <end position="71"/>
    </location>
</feature>
<dbReference type="InParanoid" id="A0A1V9X3Z3"/>
<comment type="caution">
    <text evidence="2">The sequence shown here is derived from an EMBL/GenBank/DDBJ whole genome shotgun (WGS) entry which is preliminary data.</text>
</comment>
<organism evidence="2 3">
    <name type="scientific">Tropilaelaps mercedesae</name>
    <dbReference type="NCBI Taxonomy" id="418985"/>
    <lineage>
        <taxon>Eukaryota</taxon>
        <taxon>Metazoa</taxon>
        <taxon>Ecdysozoa</taxon>
        <taxon>Arthropoda</taxon>
        <taxon>Chelicerata</taxon>
        <taxon>Arachnida</taxon>
        <taxon>Acari</taxon>
        <taxon>Parasitiformes</taxon>
        <taxon>Mesostigmata</taxon>
        <taxon>Gamasina</taxon>
        <taxon>Dermanyssoidea</taxon>
        <taxon>Laelapidae</taxon>
        <taxon>Tropilaelaps</taxon>
    </lineage>
</organism>
<evidence type="ECO:0000313" key="3">
    <source>
        <dbReference type="Proteomes" id="UP000192247"/>
    </source>
</evidence>
<evidence type="ECO:0000256" key="1">
    <source>
        <dbReference type="SAM" id="MobiDB-lite"/>
    </source>
</evidence>
<gene>
    <name evidence="2" type="ORF">BIW11_13127</name>
</gene>
<dbReference type="GO" id="GO:0031533">
    <property type="term" value="C:mRNA capping enzyme complex"/>
    <property type="evidence" value="ECO:0007669"/>
    <property type="project" value="InterPro"/>
</dbReference>
<dbReference type="GO" id="GO:0106005">
    <property type="term" value="P:RNA 5'-cap (guanine-N7)-methylation"/>
    <property type="evidence" value="ECO:0007669"/>
    <property type="project" value="InterPro"/>
</dbReference>
<protein>
    <submittedName>
        <fullName evidence="2">Uncharacterized protein</fullName>
    </submittedName>
</protein>
<dbReference type="AlphaFoldDB" id="A0A1V9X3Z3"/>
<feature type="compositionally biased region" description="Basic and acidic residues" evidence="1">
    <location>
        <begin position="80"/>
        <end position="129"/>
    </location>
</feature>
<feature type="compositionally biased region" description="Basic and acidic residues" evidence="1">
    <location>
        <begin position="172"/>
        <end position="182"/>
    </location>
</feature>
<dbReference type="GO" id="GO:0003723">
    <property type="term" value="F:RNA binding"/>
    <property type="evidence" value="ECO:0007669"/>
    <property type="project" value="InterPro"/>
</dbReference>
<dbReference type="EMBL" id="MNPL01026165">
    <property type="protein sequence ID" value="OQR68093.1"/>
    <property type="molecule type" value="Genomic_DNA"/>
</dbReference>
<proteinExistence type="predicted"/>
<dbReference type="Proteomes" id="UP000192247">
    <property type="component" value="Unassembled WGS sequence"/>
</dbReference>
<reference evidence="2 3" key="1">
    <citation type="journal article" date="2017" name="Gigascience">
        <title>Draft genome of the honey bee ectoparasitic mite, Tropilaelaps mercedesae, is shaped by the parasitic life history.</title>
        <authorList>
            <person name="Dong X."/>
            <person name="Armstrong S.D."/>
            <person name="Xia D."/>
            <person name="Makepeace B.L."/>
            <person name="Darby A.C."/>
            <person name="Kadowaki T."/>
        </authorList>
    </citation>
    <scope>NUCLEOTIDE SEQUENCE [LARGE SCALE GENOMIC DNA]</scope>
    <source>
        <strain evidence="2">Wuxi-XJTLU</strain>
    </source>
</reference>
<evidence type="ECO:0000313" key="2">
    <source>
        <dbReference type="EMBL" id="OQR68093.1"/>
    </source>
</evidence>
<dbReference type="OrthoDB" id="5875297at2759"/>
<keyword evidence="3" id="KW-1185">Reference proteome</keyword>
<name>A0A1V9X3Z3_9ACAR</name>
<accession>A0A1V9X3Z3</accession>
<feature type="region of interest" description="Disordered" evidence="1">
    <location>
        <begin position="23"/>
        <end position="182"/>
    </location>
</feature>
<sequence length="182" mass="21419">MALTEDQEIARWDELLKDRYTENDPYYLENSRKTRNGPPVIERWCPSGGRGRGRGGWTNERRFDRRRENNDRGGAGGGWLDRRWGGRPDSERPDRRWRDDNVQAGSARRELYDDRRRGEMRDRSRDRINQRPTQRSRKASSSPGREVGTETRFGGNRSDRPQANQALSTVTRNERGWEVEEI</sequence>
<feature type="compositionally biased region" description="Polar residues" evidence="1">
    <location>
        <begin position="161"/>
        <end position="171"/>
    </location>
</feature>